<feature type="compositionally biased region" description="Polar residues" evidence="1">
    <location>
        <begin position="39"/>
        <end position="48"/>
    </location>
</feature>
<evidence type="ECO:0000313" key="3">
    <source>
        <dbReference type="Proteomes" id="UP001320420"/>
    </source>
</evidence>
<feature type="region of interest" description="Disordered" evidence="1">
    <location>
        <begin position="1"/>
        <end position="57"/>
    </location>
</feature>
<sequence>MDPRSNNKPFGVNEAGKPSPLVQRAIDRRRLRKPVHEPSTGTLSSDNDNAGGGVSLRPYKAKPAAVMAATAKRDSSAAAAEVAVAKPNGVSIAPEGNGHKPKLSISSVFSQQSPPEDHTASVGSGNDHGQHQHQVAKPSVKSNLTASAKAFVPHFAPYKTKSPRTASPQIYCDIDAINPAGAKAGDMDMDSGEKSVDSAFLYSPQPACEREDAFAMQFADSHKLLGLVRPATNNDGAGASTPGHNGLAPQGSHQLFGAASPIMTTATPSAVVVSSSPTRGRGLGYAGNGLLTPRSDSVTRPIAQQPQQLGASTSVSSWVKQRLANNTSLGSSSPMTQMDDKYGPQGGGPPPPPPMAKAGLGDIPGTPVSGLQMTNTWTGQYSPGHNSPSRLNGLGGRTPNITNLSYNKPYAQRLPPTTKATEKDLADCRQHLINFATQSPLTNGITTTADAGAYSPVPTGYRAGLPGSASESALFYYNLRQPTTPSRRDDINGNNNQVMIAPALSPVATGYGDVDVDVHEEAVVFEAPSMEIRKMRSPELNELVGASGVPSLARLRGHAFPFEPSGGMKAKRGEGVVHYINIPFDLQNSNLMAHVGKSTKILHPVLEGIHITMENVTGKTGEAYVEMVGMKDALDHVERFRKRQLEGHVDRLGDRPVEMEISSPDALLKAVFKAGSTGVEWRGGNPTIKDPPLGQNYGYFKTFVPTEDLTMLLKHAETQTTFNKQCPERPYECMISILVLMPWTATELITIKTRSQIYQTVVDLLKLLQRAIADKKSENRLTPQLFNRLAKSAMLCPGFTPLMKDNIAVLANISEEETCRGYNQPRFANMWLHQYGLVVRPGAPLDVIEYYIALIREETQRVVDELPMGERQEIQKMAESTNGYWGYFWREINYPKGPAFDNMTLAEAARRELNTIDAILQRAVARHANRGGRPRAGSRIAAQPSLRSYNPYEMLDNISAV</sequence>
<gene>
    <name evidence="2" type="ORF">SLS62_003370</name>
</gene>
<dbReference type="InterPro" id="IPR012677">
    <property type="entry name" value="Nucleotide-bd_a/b_plait_sf"/>
</dbReference>
<dbReference type="EMBL" id="JAKJXP020000019">
    <property type="protein sequence ID" value="KAK7754587.1"/>
    <property type="molecule type" value="Genomic_DNA"/>
</dbReference>
<feature type="region of interest" description="Disordered" evidence="1">
    <location>
        <begin position="89"/>
        <end position="141"/>
    </location>
</feature>
<feature type="compositionally biased region" description="Polar residues" evidence="1">
    <location>
        <begin position="369"/>
        <end position="390"/>
    </location>
</feature>
<feature type="compositionally biased region" description="Polar residues" evidence="1">
    <location>
        <begin position="104"/>
        <end position="114"/>
    </location>
</feature>
<evidence type="ECO:0000313" key="2">
    <source>
        <dbReference type="EMBL" id="KAK7754587.1"/>
    </source>
</evidence>
<feature type="region of interest" description="Disordered" evidence="1">
    <location>
        <begin position="272"/>
        <end position="296"/>
    </location>
</feature>
<comment type="caution">
    <text evidence="2">The sequence shown here is derived from an EMBL/GenBank/DDBJ whole genome shotgun (WGS) entry which is preliminary data.</text>
</comment>
<dbReference type="AlphaFoldDB" id="A0AAN9UWH4"/>
<reference evidence="2 3" key="1">
    <citation type="submission" date="2024-02" db="EMBL/GenBank/DDBJ databases">
        <title>De novo assembly and annotation of 12 fungi associated with fruit tree decline syndrome in Ontario, Canada.</title>
        <authorList>
            <person name="Sulman M."/>
            <person name="Ellouze W."/>
            <person name="Ilyukhin E."/>
        </authorList>
    </citation>
    <scope>NUCLEOTIDE SEQUENCE [LARGE SCALE GENOMIC DNA]</scope>
    <source>
        <strain evidence="2 3">M11/M66-122</strain>
    </source>
</reference>
<dbReference type="Proteomes" id="UP001320420">
    <property type="component" value="Unassembled WGS sequence"/>
</dbReference>
<name>A0AAN9UWH4_9PEZI</name>
<feature type="compositionally biased region" description="Polar residues" evidence="1">
    <location>
        <begin position="325"/>
        <end position="336"/>
    </location>
</feature>
<protein>
    <submittedName>
        <fullName evidence="2">Uncharacterized protein</fullName>
    </submittedName>
</protein>
<organism evidence="2 3">
    <name type="scientific">Diatrype stigma</name>
    <dbReference type="NCBI Taxonomy" id="117547"/>
    <lineage>
        <taxon>Eukaryota</taxon>
        <taxon>Fungi</taxon>
        <taxon>Dikarya</taxon>
        <taxon>Ascomycota</taxon>
        <taxon>Pezizomycotina</taxon>
        <taxon>Sordariomycetes</taxon>
        <taxon>Xylariomycetidae</taxon>
        <taxon>Xylariales</taxon>
        <taxon>Diatrypaceae</taxon>
        <taxon>Diatrype</taxon>
    </lineage>
</organism>
<feature type="region of interest" description="Disordered" evidence="1">
    <location>
        <begin position="325"/>
        <end position="395"/>
    </location>
</feature>
<accession>A0AAN9UWH4</accession>
<evidence type="ECO:0000256" key="1">
    <source>
        <dbReference type="SAM" id="MobiDB-lite"/>
    </source>
</evidence>
<proteinExistence type="predicted"/>
<dbReference type="Gene3D" id="3.30.70.330">
    <property type="match status" value="1"/>
</dbReference>
<keyword evidence="3" id="KW-1185">Reference proteome</keyword>